<dbReference type="OrthoDB" id="3048394at2759"/>
<evidence type="ECO:0000256" key="1">
    <source>
        <dbReference type="SAM" id="MobiDB-lite"/>
    </source>
</evidence>
<feature type="compositionally biased region" description="Low complexity" evidence="1">
    <location>
        <begin position="256"/>
        <end position="270"/>
    </location>
</feature>
<protein>
    <submittedName>
        <fullName evidence="2">Uncharacterized protein</fullName>
    </submittedName>
</protein>
<accession>A0A8H6I890</accession>
<dbReference type="AlphaFoldDB" id="A0A8H6I890"/>
<evidence type="ECO:0000313" key="2">
    <source>
        <dbReference type="EMBL" id="KAF6760738.1"/>
    </source>
</evidence>
<dbReference type="Proteomes" id="UP000521943">
    <property type="component" value="Unassembled WGS sequence"/>
</dbReference>
<keyword evidence="3" id="KW-1185">Reference proteome</keyword>
<proteinExistence type="predicted"/>
<reference evidence="2 3" key="1">
    <citation type="submission" date="2020-07" db="EMBL/GenBank/DDBJ databases">
        <title>Comparative genomics of pyrophilous fungi reveals a link between fire events and developmental genes.</title>
        <authorList>
            <consortium name="DOE Joint Genome Institute"/>
            <person name="Steindorff A.S."/>
            <person name="Carver A."/>
            <person name="Calhoun S."/>
            <person name="Stillman K."/>
            <person name="Liu H."/>
            <person name="Lipzen A."/>
            <person name="Pangilinan J."/>
            <person name="Labutti K."/>
            <person name="Bruns T.D."/>
            <person name="Grigoriev I.V."/>
        </authorList>
    </citation>
    <scope>NUCLEOTIDE SEQUENCE [LARGE SCALE GENOMIC DNA]</scope>
    <source>
        <strain evidence="2 3">CBS 144469</strain>
    </source>
</reference>
<sequence length="291" mass="32814">MSRWGWPCVGDEDEPEDLVRVPASGMESLRRTHHFQGPCCLCAFLDGGVYTEARIGVVESLTSDGERNQSILNGEYVAVCAKQRCGYYLCLERFYCVSHIELDVCPPRSTPLPPAELIHIYDVERSFRQGDGLFQVMTDVVVRGKEKALKRQDPVEPMLQRASMLKELVLGVQEDRFWTLFVQCTLCKQVTFRQHFAVNHQCPKISTPNTTSRRYHPYNTPKRRQPDSMPATPRFTEILADSPESPGAYYSDIDRLSSPPSVLPSSDDPPTALEFLDSIFGASRSTSTIES</sequence>
<name>A0A8H6I890_9AGAR</name>
<gene>
    <name evidence="2" type="ORF">DFP72DRAFT_843027</name>
</gene>
<evidence type="ECO:0000313" key="3">
    <source>
        <dbReference type="Proteomes" id="UP000521943"/>
    </source>
</evidence>
<dbReference type="EMBL" id="JACGCI010000011">
    <property type="protein sequence ID" value="KAF6760738.1"/>
    <property type="molecule type" value="Genomic_DNA"/>
</dbReference>
<organism evidence="2 3">
    <name type="scientific">Ephemerocybe angulata</name>
    <dbReference type="NCBI Taxonomy" id="980116"/>
    <lineage>
        <taxon>Eukaryota</taxon>
        <taxon>Fungi</taxon>
        <taxon>Dikarya</taxon>
        <taxon>Basidiomycota</taxon>
        <taxon>Agaricomycotina</taxon>
        <taxon>Agaricomycetes</taxon>
        <taxon>Agaricomycetidae</taxon>
        <taxon>Agaricales</taxon>
        <taxon>Agaricineae</taxon>
        <taxon>Psathyrellaceae</taxon>
        <taxon>Ephemerocybe</taxon>
    </lineage>
</organism>
<feature type="region of interest" description="Disordered" evidence="1">
    <location>
        <begin position="206"/>
        <end position="270"/>
    </location>
</feature>
<comment type="caution">
    <text evidence="2">The sequence shown here is derived from an EMBL/GenBank/DDBJ whole genome shotgun (WGS) entry which is preliminary data.</text>
</comment>